<keyword evidence="3 7" id="KW-0808">Transferase</keyword>
<dbReference type="Pfam" id="PF00348">
    <property type="entry name" value="polyprenyl_synt"/>
    <property type="match status" value="1"/>
</dbReference>
<proteinExistence type="inferred from homology"/>
<dbReference type="GO" id="GO:0004659">
    <property type="term" value="F:prenyltransferase activity"/>
    <property type="evidence" value="ECO:0007669"/>
    <property type="project" value="InterPro"/>
</dbReference>
<dbReference type="SUPFAM" id="SSF48576">
    <property type="entry name" value="Terpenoid synthases"/>
    <property type="match status" value="1"/>
</dbReference>
<dbReference type="GO" id="GO:0046872">
    <property type="term" value="F:metal ion binding"/>
    <property type="evidence" value="ECO:0007669"/>
    <property type="project" value="UniProtKB-KW"/>
</dbReference>
<evidence type="ECO:0000256" key="5">
    <source>
        <dbReference type="ARBA" id="ARBA00022842"/>
    </source>
</evidence>
<organism evidence="9">
    <name type="scientific">Chrysotila carterae</name>
    <name type="common">Marine alga</name>
    <name type="synonym">Syracosphaera carterae</name>
    <dbReference type="NCBI Taxonomy" id="13221"/>
    <lineage>
        <taxon>Eukaryota</taxon>
        <taxon>Haptista</taxon>
        <taxon>Haptophyta</taxon>
        <taxon>Prymnesiophyceae</taxon>
        <taxon>Isochrysidales</taxon>
        <taxon>Isochrysidaceae</taxon>
        <taxon>Chrysotila</taxon>
    </lineage>
</organism>
<evidence type="ECO:0000256" key="2">
    <source>
        <dbReference type="ARBA" id="ARBA00006706"/>
    </source>
</evidence>
<comment type="similarity">
    <text evidence="2 7">Belongs to the FPP/GGPP synthase family.</text>
</comment>
<gene>
    <name evidence="9" type="ORF">PCAR00345_LOCUS19951</name>
</gene>
<feature type="signal peptide" evidence="8">
    <location>
        <begin position="1"/>
        <end position="23"/>
    </location>
</feature>
<dbReference type="AlphaFoldDB" id="A0A7S4BIR7"/>
<dbReference type="PANTHER" id="PTHR12001:SF69">
    <property type="entry name" value="ALL TRANS-POLYPRENYL-DIPHOSPHATE SYNTHASE PDSS1"/>
    <property type="match status" value="1"/>
</dbReference>
<evidence type="ECO:0000256" key="7">
    <source>
        <dbReference type="RuleBase" id="RU004466"/>
    </source>
</evidence>
<evidence type="ECO:0000256" key="3">
    <source>
        <dbReference type="ARBA" id="ARBA00022679"/>
    </source>
</evidence>
<keyword evidence="6" id="KW-0414">Isoprene biosynthesis</keyword>
<keyword evidence="4" id="KW-0479">Metal-binding</keyword>
<comment type="cofactor">
    <cofactor evidence="1">
        <name>Mg(2+)</name>
        <dbReference type="ChEBI" id="CHEBI:18420"/>
    </cofactor>
</comment>
<dbReference type="GO" id="GO:0006744">
    <property type="term" value="P:ubiquinone biosynthetic process"/>
    <property type="evidence" value="ECO:0007669"/>
    <property type="project" value="TreeGrafter"/>
</dbReference>
<dbReference type="InterPro" id="IPR000092">
    <property type="entry name" value="Polyprenyl_synt"/>
</dbReference>
<keyword evidence="8" id="KW-0732">Signal</keyword>
<dbReference type="InterPro" id="IPR008949">
    <property type="entry name" value="Isoprenoid_synthase_dom_sf"/>
</dbReference>
<dbReference type="EMBL" id="HBIZ01031310">
    <property type="protein sequence ID" value="CAE0767339.1"/>
    <property type="molecule type" value="Transcribed_RNA"/>
</dbReference>
<dbReference type="Gene3D" id="1.10.600.10">
    <property type="entry name" value="Farnesyl Diphosphate Synthase"/>
    <property type="match status" value="1"/>
</dbReference>
<accession>A0A7S4BIR7</accession>
<evidence type="ECO:0000313" key="9">
    <source>
        <dbReference type="EMBL" id="CAE0767339.1"/>
    </source>
</evidence>
<dbReference type="PANTHER" id="PTHR12001">
    <property type="entry name" value="GERANYLGERANYL PYROPHOSPHATE SYNTHASE"/>
    <property type="match status" value="1"/>
</dbReference>
<evidence type="ECO:0000256" key="8">
    <source>
        <dbReference type="SAM" id="SignalP"/>
    </source>
</evidence>
<evidence type="ECO:0000256" key="4">
    <source>
        <dbReference type="ARBA" id="ARBA00022723"/>
    </source>
</evidence>
<dbReference type="GO" id="GO:1990234">
    <property type="term" value="C:transferase complex"/>
    <property type="evidence" value="ECO:0007669"/>
    <property type="project" value="TreeGrafter"/>
</dbReference>
<sequence>MGVYPKSIALILALVASLDYASALRISVPATRTNVPYMTATVIARGKPVPAGPDPYKLVANDLDHIKTSIKKVLSDNRGGSGALSSNEVLTMAAREFMQRKGKSFRPMLVLLIGRATDPDFSIGPRHYKLAVISEMIHTASLIHDNVLEEGEVDTTQGTLVHQEVNVDVGNKVCILAGDFLLAKAAVELSLLDCAEVTEIVARGLESICEGGMLAYDAGQRDGIESVPTLDEYLHITHREISELIGNCCQCSAIISGHAADSAIAQACLLFGLELGMAQQLVAEADEMEALLKQCRRSPRKWPRAVPLSAPLLHAADAHPQLRDMIKRGFSEAQDAASAIALIDKSDAVRHTQELAERRAQEAAEALELLPNSATRTALVVLCHKVLAGAPLK</sequence>
<reference evidence="9" key="1">
    <citation type="submission" date="2021-01" db="EMBL/GenBank/DDBJ databases">
        <authorList>
            <person name="Corre E."/>
            <person name="Pelletier E."/>
            <person name="Niang G."/>
            <person name="Scheremetjew M."/>
            <person name="Finn R."/>
            <person name="Kale V."/>
            <person name="Holt S."/>
            <person name="Cochrane G."/>
            <person name="Meng A."/>
            <person name="Brown T."/>
            <person name="Cohen L."/>
        </authorList>
    </citation>
    <scope>NUCLEOTIDE SEQUENCE</scope>
    <source>
        <strain evidence="9">CCMP645</strain>
    </source>
</reference>
<name>A0A7S4BIR7_CHRCT</name>
<protein>
    <submittedName>
        <fullName evidence="9">Uncharacterized protein</fullName>
    </submittedName>
</protein>
<evidence type="ECO:0000256" key="6">
    <source>
        <dbReference type="ARBA" id="ARBA00023229"/>
    </source>
</evidence>
<keyword evidence="5" id="KW-0460">Magnesium</keyword>
<evidence type="ECO:0000256" key="1">
    <source>
        <dbReference type="ARBA" id="ARBA00001946"/>
    </source>
</evidence>
<dbReference type="GO" id="GO:0008299">
    <property type="term" value="P:isoprenoid biosynthetic process"/>
    <property type="evidence" value="ECO:0007669"/>
    <property type="project" value="UniProtKB-KW"/>
</dbReference>
<feature type="chain" id="PRO_5030909318" evidence="8">
    <location>
        <begin position="24"/>
        <end position="393"/>
    </location>
</feature>